<evidence type="ECO:0000313" key="1">
    <source>
        <dbReference type="EMBL" id="CAI9926939.1"/>
    </source>
</evidence>
<protein>
    <recommendedName>
        <fullName evidence="4">HD domain-containing protein</fullName>
    </recommendedName>
</protein>
<name>A0AA86NW38_9EUKA</name>
<evidence type="ECO:0000313" key="2">
    <source>
        <dbReference type="EMBL" id="CAL5971614.1"/>
    </source>
</evidence>
<accession>A0AA86NW38</accession>
<dbReference type="Proteomes" id="UP001642409">
    <property type="component" value="Unassembled WGS sequence"/>
</dbReference>
<reference evidence="1" key="1">
    <citation type="submission" date="2023-06" db="EMBL/GenBank/DDBJ databases">
        <authorList>
            <person name="Kurt Z."/>
        </authorList>
    </citation>
    <scope>NUCLEOTIDE SEQUENCE</scope>
</reference>
<proteinExistence type="predicted"/>
<comment type="caution">
    <text evidence="1">The sequence shown here is derived from an EMBL/GenBank/DDBJ whole genome shotgun (WGS) entry which is preliminary data.</text>
</comment>
<dbReference type="EMBL" id="CAXDID020000003">
    <property type="protein sequence ID" value="CAL5971614.1"/>
    <property type="molecule type" value="Genomic_DNA"/>
</dbReference>
<gene>
    <name evidence="1" type="ORF">HINF_LOCUS14584</name>
    <name evidence="2" type="ORF">HINF_LOCUS1493</name>
</gene>
<evidence type="ECO:0000313" key="3">
    <source>
        <dbReference type="Proteomes" id="UP001642409"/>
    </source>
</evidence>
<evidence type="ECO:0008006" key="4">
    <source>
        <dbReference type="Google" id="ProtNLM"/>
    </source>
</evidence>
<keyword evidence="3" id="KW-1185">Reference proteome</keyword>
<reference evidence="2 3" key="2">
    <citation type="submission" date="2024-07" db="EMBL/GenBank/DDBJ databases">
        <authorList>
            <person name="Akdeniz Z."/>
        </authorList>
    </citation>
    <scope>NUCLEOTIDE SEQUENCE [LARGE SCALE GENOMIC DNA]</scope>
</reference>
<sequence length="170" mass="20411">MTITQQMIDYFSIRTREHIDRVTRNMIALEGFQGLSHQELMQRALIHDQSKYEQDEYEPYIWLTEFHRCKQSGVPFEYPGDMKEQVHKAIQHHYANNAHHIVNKKTSELDLIEKVCDWTAMSQELNQNNGSCFKYYQENKDKFRLSQAQKEFIEKVIQELNKRLNVQEDL</sequence>
<dbReference type="Pfam" id="PF18907">
    <property type="entry name" value="DUF5662"/>
    <property type="match status" value="1"/>
</dbReference>
<organism evidence="1">
    <name type="scientific">Hexamita inflata</name>
    <dbReference type="NCBI Taxonomy" id="28002"/>
    <lineage>
        <taxon>Eukaryota</taxon>
        <taxon>Metamonada</taxon>
        <taxon>Diplomonadida</taxon>
        <taxon>Hexamitidae</taxon>
        <taxon>Hexamitinae</taxon>
        <taxon>Hexamita</taxon>
    </lineage>
</organism>
<dbReference type="InterPro" id="IPR043721">
    <property type="entry name" value="DUF5662"/>
</dbReference>
<dbReference type="SUPFAM" id="SSF109604">
    <property type="entry name" value="HD-domain/PDEase-like"/>
    <property type="match status" value="1"/>
</dbReference>
<dbReference type="EMBL" id="CATOUU010000380">
    <property type="protein sequence ID" value="CAI9926939.1"/>
    <property type="molecule type" value="Genomic_DNA"/>
</dbReference>
<dbReference type="AlphaFoldDB" id="A0AA86NW38"/>